<evidence type="ECO:0000256" key="4">
    <source>
        <dbReference type="ARBA" id="ARBA00023125"/>
    </source>
</evidence>
<dbReference type="GO" id="GO:0043565">
    <property type="term" value="F:sequence-specific DNA binding"/>
    <property type="evidence" value="ECO:0007669"/>
    <property type="project" value="InterPro"/>
</dbReference>
<dbReference type="RefSeq" id="XP_027365428.1">
    <property type="nucleotide sequence ID" value="XM_027509627.1"/>
</dbReference>
<evidence type="ECO:0000256" key="7">
    <source>
        <dbReference type="SAM" id="MobiDB-lite"/>
    </source>
</evidence>
<gene>
    <name evidence="10" type="primary">LOC113872234</name>
</gene>
<accession>A0A8B8MC30</accession>
<dbReference type="SMART" id="SM00774">
    <property type="entry name" value="WRKY"/>
    <property type="match status" value="1"/>
</dbReference>
<dbReference type="FunFam" id="2.20.25.80:FF:000003">
    <property type="entry name" value="WRKY transcription factor 57"/>
    <property type="match status" value="1"/>
</dbReference>
<dbReference type="SUPFAM" id="SSF118290">
    <property type="entry name" value="WRKY DNA-binding domain"/>
    <property type="match status" value="1"/>
</dbReference>
<dbReference type="InterPro" id="IPR036576">
    <property type="entry name" value="WRKY_dom_sf"/>
</dbReference>
<keyword evidence="5" id="KW-0804">Transcription</keyword>
<dbReference type="Gene3D" id="2.20.25.80">
    <property type="entry name" value="WRKY domain"/>
    <property type="match status" value="1"/>
</dbReference>
<dbReference type="PROSITE" id="PS50811">
    <property type="entry name" value="WRKY"/>
    <property type="match status" value="1"/>
</dbReference>
<feature type="region of interest" description="Disordered" evidence="7">
    <location>
        <begin position="88"/>
        <end position="133"/>
    </location>
</feature>
<dbReference type="GO" id="GO:0003700">
    <property type="term" value="F:DNA-binding transcription factor activity"/>
    <property type="evidence" value="ECO:0007669"/>
    <property type="project" value="InterPro"/>
</dbReference>
<dbReference type="GeneID" id="113872234"/>
<dbReference type="InterPro" id="IPR044810">
    <property type="entry name" value="WRKY_plant"/>
</dbReference>
<comment type="similarity">
    <text evidence="2">Belongs to the WRKY group II-c family.</text>
</comment>
<keyword evidence="6" id="KW-0539">Nucleus</keyword>
<organism evidence="9 10">
    <name type="scientific">Abrus precatorius</name>
    <name type="common">Indian licorice</name>
    <name type="synonym">Glycine abrus</name>
    <dbReference type="NCBI Taxonomy" id="3816"/>
    <lineage>
        <taxon>Eukaryota</taxon>
        <taxon>Viridiplantae</taxon>
        <taxon>Streptophyta</taxon>
        <taxon>Embryophyta</taxon>
        <taxon>Tracheophyta</taxon>
        <taxon>Spermatophyta</taxon>
        <taxon>Magnoliopsida</taxon>
        <taxon>eudicotyledons</taxon>
        <taxon>Gunneridae</taxon>
        <taxon>Pentapetalae</taxon>
        <taxon>rosids</taxon>
        <taxon>fabids</taxon>
        <taxon>Fabales</taxon>
        <taxon>Fabaceae</taxon>
        <taxon>Papilionoideae</taxon>
        <taxon>50 kb inversion clade</taxon>
        <taxon>NPAAA clade</taxon>
        <taxon>indigoferoid/millettioid clade</taxon>
        <taxon>Abreae</taxon>
        <taxon>Abrus</taxon>
    </lineage>
</organism>
<dbReference type="KEGG" id="aprc:113872234"/>
<evidence type="ECO:0000259" key="8">
    <source>
        <dbReference type="PROSITE" id="PS50811"/>
    </source>
</evidence>
<dbReference type="InterPro" id="IPR003657">
    <property type="entry name" value="WRKY_dom"/>
</dbReference>
<comment type="subcellular location">
    <subcellularLocation>
        <location evidence="1">Nucleus</location>
    </subcellularLocation>
</comment>
<dbReference type="GO" id="GO:0005634">
    <property type="term" value="C:nucleus"/>
    <property type="evidence" value="ECO:0007669"/>
    <property type="project" value="UniProtKB-SubCell"/>
</dbReference>
<evidence type="ECO:0000256" key="2">
    <source>
        <dbReference type="ARBA" id="ARBA00008964"/>
    </source>
</evidence>
<dbReference type="PANTHER" id="PTHR31221">
    <property type="entry name" value="WRKY TRANSCRIPTION FACTOR PROTEIN 1-RELATED"/>
    <property type="match status" value="1"/>
</dbReference>
<name>A0A8B8MC30_ABRPR</name>
<keyword evidence="3" id="KW-0805">Transcription regulation</keyword>
<sequence length="341" mass="38327">MEKKEMAVKTEDAVGSSSFPCYNSNGYPFSSVFDFSEVEKNSLGFMELLGVQDYSPLLELPQLSSLSVPHHSTVKLPSDTGKECSEVLNQQPATPNSSSISSTSSEAVNDEQNKTVDQAGEEEEDEEEEQKTKKHFVFQKLISQVNGSWDVKRTISGIKLKPKKTNQKRQREPRFAFMTKSEVDHLEDGYRWRKYGQKAVKNSPFPRSYYRCTSVSCNVKKRVERSFTDPSIVVTTYEGQHTHPSPVMPRSGVSAGYATNFGSVLPPGNYLSQYQHHNPHQQQQLLVNSLSSMGFPYNDSSSPKNAAFAQERRLCNPGTNAFLRDHGLLQDVVPSHMLKEE</sequence>
<evidence type="ECO:0000256" key="5">
    <source>
        <dbReference type="ARBA" id="ARBA00023163"/>
    </source>
</evidence>
<evidence type="ECO:0000256" key="1">
    <source>
        <dbReference type="ARBA" id="ARBA00004123"/>
    </source>
</evidence>
<evidence type="ECO:0000256" key="6">
    <source>
        <dbReference type="ARBA" id="ARBA00023242"/>
    </source>
</evidence>
<reference evidence="9" key="1">
    <citation type="journal article" date="2019" name="Toxins">
        <title>Detection of Abrin-Like and Prepropulchellin-Like Toxin Genes and Transcripts Using Whole Genome Sequencing and Full-Length Transcript Sequencing of Abrus precatorius.</title>
        <authorList>
            <person name="Hovde B.T."/>
            <person name="Daligault H.E."/>
            <person name="Hanschen E.R."/>
            <person name="Kunde Y.A."/>
            <person name="Johnson M.B."/>
            <person name="Starkenburg S.R."/>
            <person name="Johnson S.L."/>
        </authorList>
    </citation>
    <scope>NUCLEOTIDE SEQUENCE [LARGE SCALE GENOMIC DNA]</scope>
</reference>
<dbReference type="InterPro" id="IPR017396">
    <property type="entry name" value="TF_WRKY_IIc"/>
</dbReference>
<dbReference type="Pfam" id="PF03106">
    <property type="entry name" value="WRKY"/>
    <property type="match status" value="1"/>
</dbReference>
<dbReference type="PIRSF" id="PIRSF038130">
    <property type="entry name" value="TF_WRKY_IIc"/>
    <property type="match status" value="1"/>
</dbReference>
<protein>
    <submittedName>
        <fullName evidence="10">WRKY transcription factor 23-like isoform X1</fullName>
    </submittedName>
</protein>
<reference evidence="10" key="2">
    <citation type="submission" date="2025-08" db="UniProtKB">
        <authorList>
            <consortium name="RefSeq"/>
        </authorList>
    </citation>
    <scope>IDENTIFICATION</scope>
    <source>
        <tissue evidence="10">Young leaves</tissue>
    </source>
</reference>
<dbReference type="Proteomes" id="UP000694853">
    <property type="component" value="Unplaced"/>
</dbReference>
<evidence type="ECO:0000313" key="10">
    <source>
        <dbReference type="RefSeq" id="XP_027365428.1"/>
    </source>
</evidence>
<feature type="compositionally biased region" description="Acidic residues" evidence="7">
    <location>
        <begin position="119"/>
        <end position="129"/>
    </location>
</feature>
<dbReference type="OrthoDB" id="1927637at2759"/>
<keyword evidence="9" id="KW-1185">Reference proteome</keyword>
<keyword evidence="4" id="KW-0238">DNA-binding</keyword>
<evidence type="ECO:0000256" key="3">
    <source>
        <dbReference type="ARBA" id="ARBA00023015"/>
    </source>
</evidence>
<proteinExistence type="inferred from homology"/>
<evidence type="ECO:0000313" key="9">
    <source>
        <dbReference type="Proteomes" id="UP000694853"/>
    </source>
</evidence>
<dbReference type="AlphaFoldDB" id="A0A8B8MC30"/>
<feature type="domain" description="WRKY" evidence="8">
    <location>
        <begin position="181"/>
        <end position="246"/>
    </location>
</feature>
<dbReference type="PANTHER" id="PTHR31221:SF289">
    <property type="entry name" value="WRKY TRANSCRIPTION FACTOR 68"/>
    <property type="match status" value="1"/>
</dbReference>